<evidence type="ECO:0000313" key="3">
    <source>
        <dbReference type="Proteomes" id="UP000054279"/>
    </source>
</evidence>
<feature type="compositionally biased region" description="Polar residues" evidence="1">
    <location>
        <begin position="115"/>
        <end position="134"/>
    </location>
</feature>
<organism evidence="2 3">
    <name type="scientific">Sphaerobolus stellatus (strain SS14)</name>
    <dbReference type="NCBI Taxonomy" id="990650"/>
    <lineage>
        <taxon>Eukaryota</taxon>
        <taxon>Fungi</taxon>
        <taxon>Dikarya</taxon>
        <taxon>Basidiomycota</taxon>
        <taxon>Agaricomycotina</taxon>
        <taxon>Agaricomycetes</taxon>
        <taxon>Phallomycetidae</taxon>
        <taxon>Geastrales</taxon>
        <taxon>Sphaerobolaceae</taxon>
        <taxon>Sphaerobolus</taxon>
    </lineage>
</organism>
<evidence type="ECO:0000256" key="1">
    <source>
        <dbReference type="SAM" id="MobiDB-lite"/>
    </source>
</evidence>
<reference evidence="2 3" key="1">
    <citation type="submission" date="2014-06" db="EMBL/GenBank/DDBJ databases">
        <title>Evolutionary Origins and Diversification of the Mycorrhizal Mutualists.</title>
        <authorList>
            <consortium name="DOE Joint Genome Institute"/>
            <consortium name="Mycorrhizal Genomics Consortium"/>
            <person name="Kohler A."/>
            <person name="Kuo A."/>
            <person name="Nagy L.G."/>
            <person name="Floudas D."/>
            <person name="Copeland A."/>
            <person name="Barry K.W."/>
            <person name="Cichocki N."/>
            <person name="Veneault-Fourrey C."/>
            <person name="LaButti K."/>
            <person name="Lindquist E.A."/>
            <person name="Lipzen A."/>
            <person name="Lundell T."/>
            <person name="Morin E."/>
            <person name="Murat C."/>
            <person name="Riley R."/>
            <person name="Ohm R."/>
            <person name="Sun H."/>
            <person name="Tunlid A."/>
            <person name="Henrissat B."/>
            <person name="Grigoriev I.V."/>
            <person name="Hibbett D.S."/>
            <person name="Martin F."/>
        </authorList>
    </citation>
    <scope>NUCLEOTIDE SEQUENCE [LARGE SCALE GENOMIC DNA]</scope>
    <source>
        <strain evidence="2 3">SS14</strain>
    </source>
</reference>
<gene>
    <name evidence="2" type="ORF">M422DRAFT_270494</name>
</gene>
<name>A0A0C9U292_SPHS4</name>
<feature type="region of interest" description="Disordered" evidence="1">
    <location>
        <begin position="88"/>
        <end position="175"/>
    </location>
</feature>
<proteinExistence type="predicted"/>
<feature type="compositionally biased region" description="Polar residues" evidence="1">
    <location>
        <begin position="158"/>
        <end position="174"/>
    </location>
</feature>
<evidence type="ECO:0000313" key="2">
    <source>
        <dbReference type="EMBL" id="KIJ28259.1"/>
    </source>
</evidence>
<sequence length="220" mass="23321">MSPTSNSMVGGGSTAVTPTAISSLSQNDVTTHMQISMTNAMVKSVDSIFSIVDSFKADQPLRQSHPYPAPFNRKKWFNSPYFYPHIYKKGPKNFKPRGEKRGKGGNSGSPPSAPFGSTSKTTNTDQGSLANIATQAPPPSTIPPPLPPSLPSPVSTAMMITNSPLPSPPQSEFSTPILGLQKLQNGDNGGVTTAMGALHITPPSTGIQFAPKFEFDDGYR</sequence>
<dbReference type="EMBL" id="KN837311">
    <property type="protein sequence ID" value="KIJ28259.1"/>
    <property type="molecule type" value="Genomic_DNA"/>
</dbReference>
<dbReference type="HOGENOM" id="CLU_1256737_0_0_1"/>
<keyword evidence="3" id="KW-1185">Reference proteome</keyword>
<dbReference type="AlphaFoldDB" id="A0A0C9U292"/>
<protein>
    <submittedName>
        <fullName evidence="2">Uncharacterized protein</fullName>
    </submittedName>
</protein>
<dbReference type="Proteomes" id="UP000054279">
    <property type="component" value="Unassembled WGS sequence"/>
</dbReference>
<feature type="compositionally biased region" description="Pro residues" evidence="1">
    <location>
        <begin position="136"/>
        <end position="151"/>
    </location>
</feature>
<accession>A0A0C9U292</accession>